<dbReference type="PRINTS" id="PR00080">
    <property type="entry name" value="SDRFAMILY"/>
</dbReference>
<evidence type="ECO:0000313" key="3">
    <source>
        <dbReference type="Proteomes" id="UP000071778"/>
    </source>
</evidence>
<dbReference type="OrthoDB" id="9793325at2"/>
<dbReference type="PROSITE" id="PS00061">
    <property type="entry name" value="ADH_SHORT"/>
    <property type="match status" value="1"/>
</dbReference>
<proteinExistence type="inferred from homology"/>
<keyword evidence="3" id="KW-1185">Reference proteome</keyword>
<dbReference type="CDD" id="cd05233">
    <property type="entry name" value="SDR_c"/>
    <property type="match status" value="1"/>
</dbReference>
<dbReference type="Gene3D" id="3.40.50.720">
    <property type="entry name" value="NAD(P)-binding Rossmann-like Domain"/>
    <property type="match status" value="1"/>
</dbReference>
<dbReference type="EMBL" id="CP013235">
    <property type="protein sequence ID" value="AMP08067.1"/>
    <property type="molecule type" value="Genomic_DNA"/>
</dbReference>
<evidence type="ECO:0000313" key="2">
    <source>
        <dbReference type="EMBL" id="AMP08067.1"/>
    </source>
</evidence>
<evidence type="ECO:0000256" key="1">
    <source>
        <dbReference type="ARBA" id="ARBA00006484"/>
    </source>
</evidence>
<dbReference type="Pfam" id="PF13561">
    <property type="entry name" value="adh_short_C2"/>
    <property type="match status" value="1"/>
</dbReference>
<gene>
    <name evidence="2" type="ORF">CAter282_0245</name>
</gene>
<comment type="similarity">
    <text evidence="1">Belongs to the short-chain dehydrogenases/reductases (SDR) family.</text>
</comment>
<dbReference type="SUPFAM" id="SSF51735">
    <property type="entry name" value="NAD(P)-binding Rossmann-fold domains"/>
    <property type="match status" value="1"/>
</dbReference>
<dbReference type="InterPro" id="IPR036291">
    <property type="entry name" value="NAD(P)-bd_dom_sf"/>
</dbReference>
<reference evidence="2 3" key="1">
    <citation type="submission" date="2015-11" db="EMBL/GenBank/DDBJ databases">
        <title>Exploring the genomic traits of fungus-feeding bacterial genus Collimonas.</title>
        <authorList>
            <person name="Song C."/>
            <person name="Schmidt R."/>
            <person name="de Jager V."/>
            <person name="Krzyzanowska D."/>
            <person name="Jongedijk E."/>
            <person name="Cankar K."/>
            <person name="Beekwilder J."/>
            <person name="van Veen A."/>
            <person name="de Boer W."/>
            <person name="van Veen J.A."/>
            <person name="Garbeva P."/>
        </authorList>
    </citation>
    <scope>NUCLEOTIDE SEQUENCE [LARGE SCALE GENOMIC DNA]</scope>
    <source>
        <strain evidence="2 3">Ter282</strain>
    </source>
</reference>
<sequence length="264" mass="27844">MKIDLSNKLAIVSGSTAGIGLAIARGLAQAGAEVVVNGRTQARVDEALATIHAEFPDARLRGFAADLGTVEGVAKLTVAIPAADILVNNLGIFEAKGFFDIGDDEWQRFFDVNVMSAVRLSRYYAPKMVERGWGRVLFLSSESGLQIPVEMVHYGMTKTALLAVSRGLAETLAGTGVTVNAVLPGPTRSEGVSDFFGGLAQQQGVPVEQLENDFVAQHRPSSLIKRLATVEEVANMVVYLASQQASATTGASVRVDGGVVRSIA</sequence>
<dbReference type="InterPro" id="IPR020904">
    <property type="entry name" value="Sc_DH/Rdtase_CS"/>
</dbReference>
<dbReference type="FunFam" id="3.40.50.720:FF:000084">
    <property type="entry name" value="Short-chain dehydrogenase reductase"/>
    <property type="match status" value="1"/>
</dbReference>
<dbReference type="RefSeq" id="WP_061531964.1">
    <property type="nucleotide sequence ID" value="NZ_CP013233.1"/>
</dbReference>
<dbReference type="Proteomes" id="UP000071778">
    <property type="component" value="Chromosome"/>
</dbReference>
<accession>A0A127QDE7</accession>
<dbReference type="InterPro" id="IPR050259">
    <property type="entry name" value="SDR"/>
</dbReference>
<protein>
    <submittedName>
        <fullName evidence="2">Short chain dehydrogenase family protein</fullName>
    </submittedName>
</protein>
<dbReference type="PRINTS" id="PR00081">
    <property type="entry name" value="GDHRDH"/>
</dbReference>
<dbReference type="InterPro" id="IPR002347">
    <property type="entry name" value="SDR_fam"/>
</dbReference>
<name>A0A127QDE7_9BURK</name>
<dbReference type="PATRIC" id="fig|279058.17.peg.266"/>
<dbReference type="GO" id="GO:0032787">
    <property type="term" value="P:monocarboxylic acid metabolic process"/>
    <property type="evidence" value="ECO:0007669"/>
    <property type="project" value="UniProtKB-ARBA"/>
</dbReference>
<organism evidence="2 3">
    <name type="scientific">Collimonas arenae</name>
    <dbReference type="NCBI Taxonomy" id="279058"/>
    <lineage>
        <taxon>Bacteria</taxon>
        <taxon>Pseudomonadati</taxon>
        <taxon>Pseudomonadota</taxon>
        <taxon>Betaproteobacteria</taxon>
        <taxon>Burkholderiales</taxon>
        <taxon>Oxalobacteraceae</taxon>
        <taxon>Collimonas</taxon>
    </lineage>
</organism>
<dbReference type="AlphaFoldDB" id="A0A127QDE7"/>
<dbReference type="PANTHER" id="PTHR42879">
    <property type="entry name" value="3-OXOACYL-(ACYL-CARRIER-PROTEIN) REDUCTASE"/>
    <property type="match status" value="1"/>
</dbReference>